<organism evidence="1 2">
    <name type="scientific">Zophobas morio</name>
    <dbReference type="NCBI Taxonomy" id="2755281"/>
    <lineage>
        <taxon>Eukaryota</taxon>
        <taxon>Metazoa</taxon>
        <taxon>Ecdysozoa</taxon>
        <taxon>Arthropoda</taxon>
        <taxon>Hexapoda</taxon>
        <taxon>Insecta</taxon>
        <taxon>Pterygota</taxon>
        <taxon>Neoptera</taxon>
        <taxon>Endopterygota</taxon>
        <taxon>Coleoptera</taxon>
        <taxon>Polyphaga</taxon>
        <taxon>Cucujiformia</taxon>
        <taxon>Tenebrionidae</taxon>
        <taxon>Zophobas</taxon>
    </lineage>
</organism>
<gene>
    <name evidence="1" type="ORF">Zmor_012792</name>
</gene>
<reference evidence="1" key="1">
    <citation type="journal article" date="2023" name="G3 (Bethesda)">
        <title>Whole genome assemblies of Zophobas morio and Tenebrio molitor.</title>
        <authorList>
            <person name="Kaur S."/>
            <person name="Stinson S.A."/>
            <person name="diCenzo G.C."/>
        </authorList>
    </citation>
    <scope>NUCLEOTIDE SEQUENCE</scope>
    <source>
        <strain evidence="1">QUZm001</strain>
    </source>
</reference>
<evidence type="ECO:0000313" key="1">
    <source>
        <dbReference type="EMBL" id="KAJ3653549.1"/>
    </source>
</evidence>
<dbReference type="Proteomes" id="UP001168821">
    <property type="component" value="Unassembled WGS sequence"/>
</dbReference>
<keyword evidence="2" id="KW-1185">Reference proteome</keyword>
<dbReference type="AlphaFoldDB" id="A0AA38IGP5"/>
<name>A0AA38IGP5_9CUCU</name>
<evidence type="ECO:0000313" key="2">
    <source>
        <dbReference type="Proteomes" id="UP001168821"/>
    </source>
</evidence>
<proteinExistence type="predicted"/>
<comment type="caution">
    <text evidence="1">The sequence shown here is derived from an EMBL/GenBank/DDBJ whole genome shotgun (WGS) entry which is preliminary data.</text>
</comment>
<accession>A0AA38IGP5</accession>
<dbReference type="EMBL" id="JALNTZ010000004">
    <property type="protein sequence ID" value="KAJ3653549.1"/>
    <property type="molecule type" value="Genomic_DNA"/>
</dbReference>
<protein>
    <submittedName>
        <fullName evidence="1">Uncharacterized protein</fullName>
    </submittedName>
</protein>
<sequence>MGLIIIVDDAYKVNNVGAIKFMEYHYCKLSHLILIFYGWRAVIDRAICGVIIASTPKTPSTRPTDKIYVFQRAFNYVL</sequence>